<dbReference type="RefSeq" id="WP_072843588.1">
    <property type="nucleotide sequence ID" value="NZ_FNAB01000007.1"/>
</dbReference>
<evidence type="ECO:0000256" key="1">
    <source>
        <dbReference type="SAM" id="SignalP"/>
    </source>
</evidence>
<sequence length="174" mass="18346">MPRSSVFRRTRGGRRGLARLVTVAATALLATGAVTGVAGAAGSADLGSLSDDSSRTATKVYDNITVTREIVDTNVGLPGDTFTYRTTISAVDGPARQVTRIEETPEGPAPRLRNCYHRTGATVTYTDATGSRVTDTVMRVAATGSWTVDAATGATVVYESTYLDRSEHRHHGGN</sequence>
<reference evidence="2 3" key="1">
    <citation type="submission" date="2016-10" db="EMBL/GenBank/DDBJ databases">
        <authorList>
            <person name="de Groot N.N."/>
        </authorList>
    </citation>
    <scope>NUCLEOTIDE SEQUENCE [LARGE SCALE GENOMIC DNA]</scope>
    <source>
        <strain evidence="2 3">JCM 11308</strain>
    </source>
</reference>
<accession>A0A1G6YJM0</accession>
<dbReference type="EMBL" id="FNAB01000007">
    <property type="protein sequence ID" value="SDD89897.1"/>
    <property type="molecule type" value="Genomic_DNA"/>
</dbReference>
<organism evidence="2 3">
    <name type="scientific">Rhodococcus tukisamuensis</name>
    <dbReference type="NCBI Taxonomy" id="168276"/>
    <lineage>
        <taxon>Bacteria</taxon>
        <taxon>Bacillati</taxon>
        <taxon>Actinomycetota</taxon>
        <taxon>Actinomycetes</taxon>
        <taxon>Mycobacteriales</taxon>
        <taxon>Nocardiaceae</taxon>
        <taxon>Rhodococcus</taxon>
    </lineage>
</organism>
<name>A0A1G6YJM0_9NOCA</name>
<dbReference type="AlphaFoldDB" id="A0A1G6YJM0"/>
<gene>
    <name evidence="2" type="ORF">SAMN05444580_107187</name>
</gene>
<dbReference type="STRING" id="168276.SAMN05444580_107187"/>
<keyword evidence="3" id="KW-1185">Reference proteome</keyword>
<dbReference type="Proteomes" id="UP000199417">
    <property type="component" value="Unassembled WGS sequence"/>
</dbReference>
<protein>
    <submittedName>
        <fullName evidence="2">Uncharacterized protein</fullName>
    </submittedName>
</protein>
<proteinExistence type="predicted"/>
<evidence type="ECO:0000313" key="2">
    <source>
        <dbReference type="EMBL" id="SDD89897.1"/>
    </source>
</evidence>
<keyword evidence="1" id="KW-0732">Signal</keyword>
<evidence type="ECO:0000313" key="3">
    <source>
        <dbReference type="Proteomes" id="UP000199417"/>
    </source>
</evidence>
<feature type="chain" id="PRO_5011700975" evidence="1">
    <location>
        <begin position="41"/>
        <end position="174"/>
    </location>
</feature>
<feature type="signal peptide" evidence="1">
    <location>
        <begin position="1"/>
        <end position="40"/>
    </location>
</feature>